<gene>
    <name evidence="2" type="ORF">DGYR_LOCUS8467</name>
</gene>
<reference evidence="2 3" key="1">
    <citation type="submission" date="2020-08" db="EMBL/GenBank/DDBJ databases">
        <authorList>
            <person name="Hejnol A."/>
        </authorList>
    </citation>
    <scope>NUCLEOTIDE SEQUENCE [LARGE SCALE GENOMIC DNA]</scope>
</reference>
<accession>A0A7I8VVK3</accession>
<name>A0A7I8VVK3_9ANNE</name>
<comment type="caution">
    <text evidence="2">The sequence shown here is derived from an EMBL/GenBank/DDBJ whole genome shotgun (WGS) entry which is preliminary data.</text>
</comment>
<proteinExistence type="predicted"/>
<feature type="region of interest" description="Disordered" evidence="1">
    <location>
        <begin position="82"/>
        <end position="107"/>
    </location>
</feature>
<evidence type="ECO:0000313" key="2">
    <source>
        <dbReference type="EMBL" id="CAD5120360.1"/>
    </source>
</evidence>
<protein>
    <submittedName>
        <fullName evidence="2">Uncharacterized protein</fullName>
    </submittedName>
</protein>
<organism evidence="2 3">
    <name type="scientific">Dimorphilus gyrociliatus</name>
    <dbReference type="NCBI Taxonomy" id="2664684"/>
    <lineage>
        <taxon>Eukaryota</taxon>
        <taxon>Metazoa</taxon>
        <taxon>Spiralia</taxon>
        <taxon>Lophotrochozoa</taxon>
        <taxon>Annelida</taxon>
        <taxon>Polychaeta</taxon>
        <taxon>Polychaeta incertae sedis</taxon>
        <taxon>Dinophilidae</taxon>
        <taxon>Dimorphilus</taxon>
    </lineage>
</organism>
<evidence type="ECO:0000256" key="1">
    <source>
        <dbReference type="SAM" id="MobiDB-lite"/>
    </source>
</evidence>
<dbReference type="AlphaFoldDB" id="A0A7I8VVK3"/>
<dbReference type="Proteomes" id="UP000549394">
    <property type="component" value="Unassembled WGS sequence"/>
</dbReference>
<sequence length="401" mass="46182">MRFAINQVDSSRLLRTAISNSIRLKYDEKINSNEYADDKSRIAYLRNKLVNFQYKLQNEYASQTLISPCAMLKGNTTPNLCKIEKRPPYTPVSSPESDENDSNELKRNIKKIKKKRKKRVTRPIDLDLYQRLVGTKAKSMDDLRGINRPKSITKGHKLRPLAQSVSERLYVINSRKIEKEIDRSISRPRLKSNYKKVSLSAIGKKHYTVACQTDRIIRRSVPAMIKENAFLTFKRRAEEVIRLGSENPGQFTRNQWQCVSNLALRIVNQGYKLEGKVKKRKNYPNRVCNKSKKDTTKAESKNDTNHLSKSKTEIEMCRTVSDEEDCFGLIVNVEPLSLSDEENFVNPTKIKEIDADHCDACRQLAQGRSQTRSNYLKLPPVKSLLGVLDPIEDEMLRNIDS</sequence>
<evidence type="ECO:0000313" key="3">
    <source>
        <dbReference type="Proteomes" id="UP000549394"/>
    </source>
</evidence>
<dbReference type="EMBL" id="CAJFCJ010000012">
    <property type="protein sequence ID" value="CAD5120360.1"/>
    <property type="molecule type" value="Genomic_DNA"/>
</dbReference>
<keyword evidence="3" id="KW-1185">Reference proteome</keyword>